<proteinExistence type="predicted"/>
<accession>A0AC35G946</accession>
<name>A0AC35G946_9BILA</name>
<protein>
    <submittedName>
        <fullName evidence="2">Uncharacterized protein</fullName>
    </submittedName>
</protein>
<dbReference type="Proteomes" id="UP000887580">
    <property type="component" value="Unplaced"/>
</dbReference>
<reference evidence="2" key="1">
    <citation type="submission" date="2022-11" db="UniProtKB">
        <authorList>
            <consortium name="WormBaseParasite"/>
        </authorList>
    </citation>
    <scope>IDENTIFICATION</scope>
</reference>
<evidence type="ECO:0000313" key="1">
    <source>
        <dbReference type="Proteomes" id="UP000887580"/>
    </source>
</evidence>
<organism evidence="1 2">
    <name type="scientific">Panagrolaimus sp. PS1159</name>
    <dbReference type="NCBI Taxonomy" id="55785"/>
    <lineage>
        <taxon>Eukaryota</taxon>
        <taxon>Metazoa</taxon>
        <taxon>Ecdysozoa</taxon>
        <taxon>Nematoda</taxon>
        <taxon>Chromadorea</taxon>
        <taxon>Rhabditida</taxon>
        <taxon>Tylenchina</taxon>
        <taxon>Panagrolaimomorpha</taxon>
        <taxon>Panagrolaimoidea</taxon>
        <taxon>Panagrolaimidae</taxon>
        <taxon>Panagrolaimus</taxon>
    </lineage>
</organism>
<dbReference type="WBParaSite" id="PS1159_v2.g297.t1">
    <property type="protein sequence ID" value="PS1159_v2.g297.t1"/>
    <property type="gene ID" value="PS1159_v2.g297"/>
</dbReference>
<sequence>MMDHIQANWTPDVYKKLIKTCKFFFSKNKIILIEKTLFIFDEIESGDPDLDDDGEMEVWYFDPEEKVLSAEREIENSIDVTNYKVWITGEFGWYSKDNISTFMPYVYGWNLEELALRDQTLTVDEFKIMASEKLTKLKLVDTKIAASDGTELSLEDIFAVVPDIEEFTYRSPSTPYTFNGKKVTAMPAMKYLTRLMLYDVRDGFDLRSFGRFYSRSLRLKWCAMKLDMNSTSAFKRKLKRAAKNWLPDHDETTDYCTFMRHTGWYLNGKNRHDGRHFALYG</sequence>
<evidence type="ECO:0000313" key="2">
    <source>
        <dbReference type="WBParaSite" id="PS1159_v2.g297.t1"/>
    </source>
</evidence>